<keyword evidence="2" id="KW-0812">Transmembrane</keyword>
<accession>A0A498HQP1</accession>
<dbReference type="InterPro" id="IPR009543">
    <property type="entry name" value="VPS13_VAB"/>
</dbReference>
<dbReference type="Pfam" id="PF06101">
    <property type="entry name" value="Vps62"/>
    <property type="match status" value="1"/>
</dbReference>
<feature type="transmembrane region" description="Helical" evidence="2">
    <location>
        <begin position="249"/>
        <end position="275"/>
    </location>
</feature>
<sequence>MTEMMASSEAYVSHHDGATALKLDLSLDTSIIFVPRNSTSKECLKVTNELSWYGSPEKDPSAVHIDVLHGEIMGINMSVGIDSCLGKSMIREGKGLDVYSDASIEGCLTLYFNDPNHLTLAFASACGLYMVGLLHSVMSDKEYKVILDCAYMNLCEEPKLPPSFCGGKSDSKDTMRQLADKAVMAVSNAYGRVREPIGFNLIGLFSAIQGFGRGDSDNAYFLLHQILNLHLDLASGAWRMFLDHFMPILLLNALLKTVVVTSIIFFFGIGISIGLEPASNLAIDNNHASQQTRNQTGNSSGWDIVRSISKAINCFMATPNFERIWWDKGSDLCRPVSVWRPIARRGYAILGDCITEGLEPPAVGIIFKADDLEVSAKPVQFTRVAHVVGKGFDEVFFWYPLAPPGYASLGCIVSRMDEAPSVDTICCPRMDLVNQANILEVPISRSSTSKGSQCWSIWRVENQASTFLARADLKKPSGQLAYPIGDSMKPKTRENITAEVKLRCFSLTVLDSLCGMMTPLFDATITNIKLATHGRLEAMNAVLISSIAASTFNTQLESWEPLLEPFDGIFKFETYGTNVHLPSKFGKTLRIAATSILNLNVSAAILETFIGSVLSWRKQLELEQKAMKISEESGGLCGQGEDQTFSALDEDDFQTVVVENKLGCEIYVKRVEENSQRVDWLHHGDYIFIWVPPPSQPTDHQKLFPQSARTKCVKPAVSNFNNLNESTAEWNELFIFEVPWKGPAKLEVEVTNLAAKAGKGEVVGALSFSVGRGANMLRKIVQLGGSIKPPNSWGSLAAMGIGYTYGKDLTVIDQVSLSRQYTSKQENKMPNVTFKLSQLEKKDILLCCTSTINKQFWLSVGADASALHTELNAPVYDWRISVHSPRKLENRLPSPAEFTIWERTLDGKCVERQHGIISSRGGVHAYSADIQKPLYLTLFVQGGCVLEKVLALSKYKRLRVSIERDMGGTTVAPKTIRFFVPYWITNYSSIYLAYRVVEVEPSDNADTDSLMLSRAVKSAKTALRSPTNSMDRKHSATRRNIQVLEVIEDTSPVPNMLSPQDYASRSGASLFPSQKDVYLSSRVGLSVAIHPSDIYSPGISLYELEKKERLDVKAFSSDGSYYKLSARLSMTSDRTKDVHFQPHTLFINRVGYSLCLQQCDSQSVAWIHPTDSPKPFCWQSSAKVELLKVRVDGYNWSAPFSVCNEGIMHVCLKKDARNYLLQFRIAVRSGAKNSSYEVIFRPNPSMSPYRFKLRMRGIQLDNQLPLTPTPVLFRPQKVGEDTGYILKLSITMKSNGSLDLCVYPYIGLQVNLSRLSDTQTTTVSVDPIIEIGVLSISEVRFKVSMAMSPSKRPRGVLGFWASLMTALGNTENMPVSVGILPPAVL</sequence>
<dbReference type="InterPro" id="IPR009291">
    <property type="entry name" value="Vps62"/>
</dbReference>
<dbReference type="GO" id="GO:0045053">
    <property type="term" value="P:protein retention in Golgi apparatus"/>
    <property type="evidence" value="ECO:0007669"/>
    <property type="project" value="TreeGrafter"/>
</dbReference>
<evidence type="ECO:0000256" key="2">
    <source>
        <dbReference type="SAM" id="Phobius"/>
    </source>
</evidence>
<comment type="similarity">
    <text evidence="1">Belongs to the VPS13 family.</text>
</comment>
<organism evidence="4 5">
    <name type="scientific">Malus domestica</name>
    <name type="common">Apple</name>
    <name type="synonym">Pyrus malus</name>
    <dbReference type="NCBI Taxonomy" id="3750"/>
    <lineage>
        <taxon>Eukaryota</taxon>
        <taxon>Viridiplantae</taxon>
        <taxon>Streptophyta</taxon>
        <taxon>Embryophyta</taxon>
        <taxon>Tracheophyta</taxon>
        <taxon>Spermatophyta</taxon>
        <taxon>Magnoliopsida</taxon>
        <taxon>eudicotyledons</taxon>
        <taxon>Gunneridae</taxon>
        <taxon>Pentapetalae</taxon>
        <taxon>rosids</taxon>
        <taxon>fabids</taxon>
        <taxon>Rosales</taxon>
        <taxon>Rosaceae</taxon>
        <taxon>Amygdaloideae</taxon>
        <taxon>Maleae</taxon>
        <taxon>Malus</taxon>
    </lineage>
</organism>
<dbReference type="GO" id="GO:0006623">
    <property type="term" value="P:protein targeting to vacuole"/>
    <property type="evidence" value="ECO:0007669"/>
    <property type="project" value="TreeGrafter"/>
</dbReference>
<feature type="transmembrane region" description="Helical" evidence="2">
    <location>
        <begin position="118"/>
        <end position="137"/>
    </location>
</feature>
<proteinExistence type="inferred from homology"/>
<dbReference type="EMBL" id="RDQH01000342">
    <property type="protein sequence ID" value="RXH71905.1"/>
    <property type="molecule type" value="Genomic_DNA"/>
</dbReference>
<dbReference type="Proteomes" id="UP000290289">
    <property type="component" value="Chromosome 16"/>
</dbReference>
<evidence type="ECO:0000313" key="5">
    <source>
        <dbReference type="Proteomes" id="UP000290289"/>
    </source>
</evidence>
<dbReference type="STRING" id="3750.A0A498HQP1"/>
<reference evidence="4 5" key="1">
    <citation type="submission" date="2018-10" db="EMBL/GenBank/DDBJ databases">
        <title>A high-quality apple genome assembly.</title>
        <authorList>
            <person name="Hu J."/>
        </authorList>
    </citation>
    <scope>NUCLEOTIDE SEQUENCE [LARGE SCALE GENOMIC DNA]</scope>
    <source>
        <strain evidence="5">cv. HFTH1</strain>
        <tissue evidence="4">Young leaf</tissue>
    </source>
</reference>
<gene>
    <name evidence="4" type="ORF">DVH24_025406</name>
</gene>
<dbReference type="PANTHER" id="PTHR16166:SF93">
    <property type="entry name" value="INTERMEMBRANE LIPID TRANSFER PROTEIN VPS13"/>
    <property type="match status" value="1"/>
</dbReference>
<feature type="domain" description="Vacuolar protein sorting-associated protein 13 VPS13 adaptor binding" evidence="3">
    <location>
        <begin position="957"/>
        <end position="1250"/>
    </location>
</feature>
<evidence type="ECO:0000259" key="3">
    <source>
        <dbReference type="Pfam" id="PF25036"/>
    </source>
</evidence>
<keyword evidence="2" id="KW-0472">Membrane</keyword>
<protein>
    <recommendedName>
        <fullName evidence="3">Vacuolar protein sorting-associated protein 13 VPS13 adaptor binding domain-containing protein</fullName>
    </recommendedName>
</protein>
<name>A0A498HQP1_MALDO</name>
<keyword evidence="2" id="KW-1133">Transmembrane helix</keyword>
<dbReference type="InterPro" id="IPR026847">
    <property type="entry name" value="VPS13"/>
</dbReference>
<dbReference type="PANTHER" id="PTHR16166">
    <property type="entry name" value="VACUOLAR PROTEIN SORTING-ASSOCIATED PROTEIN VPS13"/>
    <property type="match status" value="1"/>
</dbReference>
<evidence type="ECO:0000313" key="4">
    <source>
        <dbReference type="EMBL" id="RXH71905.1"/>
    </source>
</evidence>
<keyword evidence="5" id="KW-1185">Reference proteome</keyword>
<evidence type="ECO:0000256" key="1">
    <source>
        <dbReference type="ARBA" id="ARBA00006545"/>
    </source>
</evidence>
<dbReference type="Pfam" id="PF25036">
    <property type="entry name" value="VPS13_VAB"/>
    <property type="match status" value="1"/>
</dbReference>
<comment type="caution">
    <text evidence="4">The sequence shown here is derived from an EMBL/GenBank/DDBJ whole genome shotgun (WGS) entry which is preliminary data.</text>
</comment>